<sequence length="140" mass="14247">MTMRSRSSGGRRIGRRPRHGLAAWAIALAVILRAMLPAGVMPDPTARADGRFDIVTCLGLVIAAPDEAPGDGDTTGAGTVCDFAVTAMADRLPVPAALSLPAMVAEPRPRVMIPAAAPVTARAGPPLGATAPPRPLPTLA</sequence>
<comment type="caution">
    <text evidence="1">The sequence shown here is derived from an EMBL/GenBank/DDBJ whole genome shotgun (WGS) entry which is preliminary data.</text>
</comment>
<evidence type="ECO:0000313" key="1">
    <source>
        <dbReference type="EMBL" id="MEN2988732.1"/>
    </source>
</evidence>
<gene>
    <name evidence="1" type="ORF">WG926_10500</name>
</gene>
<dbReference type="RefSeq" id="WP_345934394.1">
    <property type="nucleotide sequence ID" value="NZ_JBBKTV010000007.1"/>
</dbReference>
<reference evidence="1 2" key="1">
    <citation type="submission" date="2024-03" db="EMBL/GenBank/DDBJ databases">
        <title>High-quality draft genome sequencing of Tistrella sp. BH-R2-4.</title>
        <authorList>
            <person name="Dong C."/>
        </authorList>
    </citation>
    <scope>NUCLEOTIDE SEQUENCE [LARGE SCALE GENOMIC DNA]</scope>
    <source>
        <strain evidence="1 2">BH-R2-4</strain>
    </source>
</reference>
<name>A0ABU9YIV6_9PROT</name>
<protein>
    <recommendedName>
        <fullName evidence="3">DUF2946 domain-containing protein</fullName>
    </recommendedName>
</protein>
<organism evidence="1 2">
    <name type="scientific">Tistrella arctica</name>
    <dbReference type="NCBI Taxonomy" id="3133430"/>
    <lineage>
        <taxon>Bacteria</taxon>
        <taxon>Pseudomonadati</taxon>
        <taxon>Pseudomonadota</taxon>
        <taxon>Alphaproteobacteria</taxon>
        <taxon>Geminicoccales</taxon>
        <taxon>Geminicoccaceae</taxon>
        <taxon>Tistrella</taxon>
    </lineage>
</organism>
<accession>A0ABU9YIV6</accession>
<evidence type="ECO:0000313" key="2">
    <source>
        <dbReference type="Proteomes" id="UP001413721"/>
    </source>
</evidence>
<dbReference type="Proteomes" id="UP001413721">
    <property type="component" value="Unassembled WGS sequence"/>
</dbReference>
<dbReference type="EMBL" id="JBBKTW010000003">
    <property type="protein sequence ID" value="MEN2988732.1"/>
    <property type="molecule type" value="Genomic_DNA"/>
</dbReference>
<keyword evidence="2" id="KW-1185">Reference proteome</keyword>
<evidence type="ECO:0008006" key="3">
    <source>
        <dbReference type="Google" id="ProtNLM"/>
    </source>
</evidence>
<proteinExistence type="predicted"/>